<evidence type="ECO:0000256" key="1">
    <source>
        <dbReference type="SAM" id="MobiDB-lite"/>
    </source>
</evidence>
<accession>X7ZKN9</accession>
<proteinExistence type="predicted"/>
<organism evidence="2">
    <name type="scientific">Mycobacterium xenopi 4042</name>
    <dbReference type="NCBI Taxonomy" id="1299334"/>
    <lineage>
        <taxon>Bacteria</taxon>
        <taxon>Bacillati</taxon>
        <taxon>Actinomycetota</taxon>
        <taxon>Actinomycetes</taxon>
        <taxon>Mycobacteriales</taxon>
        <taxon>Mycobacteriaceae</taxon>
        <taxon>Mycobacterium</taxon>
    </lineage>
</organism>
<comment type="caution">
    <text evidence="2">The sequence shown here is derived from an EMBL/GenBank/DDBJ whole genome shotgun (WGS) entry which is preliminary data.</text>
</comment>
<name>X7ZKN9_MYCXE</name>
<dbReference type="PATRIC" id="fig|1299334.3.peg.7913"/>
<reference evidence="2" key="1">
    <citation type="submission" date="2014-01" db="EMBL/GenBank/DDBJ databases">
        <authorList>
            <person name="Brown-Elliot B."/>
            <person name="Wallace R."/>
            <person name="Lenaerts A."/>
            <person name="Ordway D."/>
            <person name="DeGroote M.A."/>
            <person name="Parker T."/>
            <person name="Sizemore C."/>
            <person name="Tallon L.J."/>
            <person name="Sadzewicz L.K."/>
            <person name="Sengamalay N."/>
            <person name="Fraser C.M."/>
            <person name="Hine E."/>
            <person name="Shefchek K.A."/>
            <person name="Das S.P."/>
            <person name="Tettelin H."/>
        </authorList>
    </citation>
    <scope>NUCLEOTIDE SEQUENCE [LARGE SCALE GENOMIC DNA]</scope>
    <source>
        <strain evidence="2">4042</strain>
    </source>
</reference>
<feature type="region of interest" description="Disordered" evidence="1">
    <location>
        <begin position="1"/>
        <end position="45"/>
    </location>
</feature>
<gene>
    <name evidence="2" type="ORF">I553_10300</name>
</gene>
<protein>
    <submittedName>
        <fullName evidence="2">Uncharacterized protein</fullName>
    </submittedName>
</protein>
<evidence type="ECO:0000313" key="2">
    <source>
        <dbReference type="EMBL" id="EUA19145.1"/>
    </source>
</evidence>
<dbReference type="EMBL" id="JAOB01000073">
    <property type="protein sequence ID" value="EUA19145.1"/>
    <property type="molecule type" value="Genomic_DNA"/>
</dbReference>
<dbReference type="AlphaFoldDB" id="X7ZKN9"/>
<sequence length="45" mass="4987">MTVTGANARTAREDEATWVDRTAHNYRPPGWSPSSRACSGPPWRS</sequence>